<reference evidence="2 3" key="1">
    <citation type="submission" date="2019-11" db="EMBL/GenBank/DDBJ databases">
        <title>Whole genome sequence of Oryza granulata.</title>
        <authorList>
            <person name="Li W."/>
        </authorList>
    </citation>
    <scope>NUCLEOTIDE SEQUENCE [LARGE SCALE GENOMIC DNA]</scope>
    <source>
        <strain evidence="3">cv. Menghai</strain>
        <tissue evidence="2">Leaf</tissue>
    </source>
</reference>
<feature type="compositionally biased region" description="Low complexity" evidence="1">
    <location>
        <begin position="66"/>
        <end position="75"/>
    </location>
</feature>
<protein>
    <submittedName>
        <fullName evidence="2">Uncharacterized protein</fullName>
    </submittedName>
</protein>
<feature type="region of interest" description="Disordered" evidence="1">
    <location>
        <begin position="63"/>
        <end position="97"/>
    </location>
</feature>
<sequence length="97" mass="10093">MAAARGLGPLTNTTTSPPSHTAQWSLPAADPISHWSLSPGQITSSTRPVTGLYPTAVPMLVRHHAVPPAATPDAATSEDNDRGARPGPVRRGRDGRP</sequence>
<organism evidence="2 3">
    <name type="scientific">Oryza meyeriana var. granulata</name>
    <dbReference type="NCBI Taxonomy" id="110450"/>
    <lineage>
        <taxon>Eukaryota</taxon>
        <taxon>Viridiplantae</taxon>
        <taxon>Streptophyta</taxon>
        <taxon>Embryophyta</taxon>
        <taxon>Tracheophyta</taxon>
        <taxon>Spermatophyta</taxon>
        <taxon>Magnoliopsida</taxon>
        <taxon>Liliopsida</taxon>
        <taxon>Poales</taxon>
        <taxon>Poaceae</taxon>
        <taxon>BOP clade</taxon>
        <taxon>Oryzoideae</taxon>
        <taxon>Oryzeae</taxon>
        <taxon>Oryzinae</taxon>
        <taxon>Oryza</taxon>
        <taxon>Oryza meyeriana</taxon>
    </lineage>
</organism>
<dbReference type="EMBL" id="SPHZ02000003">
    <property type="protein sequence ID" value="KAF0927215.1"/>
    <property type="molecule type" value="Genomic_DNA"/>
</dbReference>
<accession>A0A6G1ERJ8</accession>
<evidence type="ECO:0000256" key="1">
    <source>
        <dbReference type="SAM" id="MobiDB-lite"/>
    </source>
</evidence>
<evidence type="ECO:0000313" key="2">
    <source>
        <dbReference type="EMBL" id="KAF0927215.1"/>
    </source>
</evidence>
<proteinExistence type="predicted"/>
<comment type="caution">
    <text evidence="2">The sequence shown here is derived from an EMBL/GenBank/DDBJ whole genome shotgun (WGS) entry which is preliminary data.</text>
</comment>
<keyword evidence="3" id="KW-1185">Reference proteome</keyword>
<evidence type="ECO:0000313" key="3">
    <source>
        <dbReference type="Proteomes" id="UP000479710"/>
    </source>
</evidence>
<dbReference type="AlphaFoldDB" id="A0A6G1ERJ8"/>
<name>A0A6G1ERJ8_9ORYZ</name>
<gene>
    <name evidence="2" type="ORF">E2562_031013</name>
</gene>
<feature type="compositionally biased region" description="Polar residues" evidence="1">
    <location>
        <begin position="10"/>
        <end position="24"/>
    </location>
</feature>
<feature type="region of interest" description="Disordered" evidence="1">
    <location>
        <begin position="1"/>
        <end position="26"/>
    </location>
</feature>
<dbReference type="Proteomes" id="UP000479710">
    <property type="component" value="Unassembled WGS sequence"/>
</dbReference>